<reference evidence="3" key="1">
    <citation type="submission" date="2016-11" db="EMBL/GenBank/DDBJ databases">
        <authorList>
            <person name="Varghese N."/>
            <person name="Submissions S."/>
        </authorList>
    </citation>
    <scope>NUCLEOTIDE SEQUENCE [LARGE SCALE GENOMIC DNA]</scope>
    <source>
        <strain evidence="3">C3</strain>
    </source>
</reference>
<dbReference type="AlphaFoldDB" id="A0A1K1LUQ5"/>
<keyword evidence="3" id="KW-1185">Reference proteome</keyword>
<keyword evidence="1" id="KW-0812">Transmembrane</keyword>
<evidence type="ECO:0000313" key="3">
    <source>
        <dbReference type="Proteomes" id="UP000182958"/>
    </source>
</evidence>
<gene>
    <name evidence="2" type="ORF">SAMN02910323_0358</name>
</gene>
<evidence type="ECO:0000313" key="2">
    <source>
        <dbReference type="EMBL" id="SFW14633.1"/>
    </source>
</evidence>
<dbReference type="Proteomes" id="UP000182958">
    <property type="component" value="Unassembled WGS sequence"/>
</dbReference>
<evidence type="ECO:0000256" key="1">
    <source>
        <dbReference type="SAM" id="Phobius"/>
    </source>
</evidence>
<feature type="transmembrane region" description="Helical" evidence="1">
    <location>
        <begin position="15"/>
        <end position="33"/>
    </location>
</feature>
<name>A0A1K1LUQ5_SELRU</name>
<accession>A0A1K1LUQ5</accession>
<keyword evidence="1" id="KW-0472">Membrane</keyword>
<dbReference type="EMBL" id="FPJA01000004">
    <property type="protein sequence ID" value="SFW14633.1"/>
    <property type="molecule type" value="Genomic_DNA"/>
</dbReference>
<keyword evidence="1" id="KW-1133">Transmembrane helix</keyword>
<protein>
    <submittedName>
        <fullName evidence="2">Uncharacterized protein</fullName>
    </submittedName>
</protein>
<organism evidence="2 3">
    <name type="scientific">Selenomonas ruminantium</name>
    <dbReference type="NCBI Taxonomy" id="971"/>
    <lineage>
        <taxon>Bacteria</taxon>
        <taxon>Bacillati</taxon>
        <taxon>Bacillota</taxon>
        <taxon>Negativicutes</taxon>
        <taxon>Selenomonadales</taxon>
        <taxon>Selenomonadaceae</taxon>
        <taxon>Selenomonas</taxon>
    </lineage>
</organism>
<proteinExistence type="predicted"/>
<sequence length="79" mass="8959">MSKFDLSTSCFIETHRLIGIGNCCILFLIRIVYISERTGSKRTSFFNMISAPIVNRSNCAQRPSSFWGITGSQRADFIF</sequence>